<keyword evidence="2 6" id="KW-0812">Transmembrane</keyword>
<evidence type="ECO:0000256" key="5">
    <source>
        <dbReference type="ARBA" id="ARBA00023136"/>
    </source>
</evidence>
<dbReference type="InterPro" id="IPR008901">
    <property type="entry name" value="ACER"/>
</dbReference>
<dbReference type="PANTHER" id="PTHR34368">
    <property type="entry name" value="OS01G0962200 PROTEIN"/>
    <property type="match status" value="1"/>
</dbReference>
<feature type="transmembrane region" description="Helical" evidence="6">
    <location>
        <begin position="49"/>
        <end position="69"/>
    </location>
</feature>
<comment type="subcellular location">
    <subcellularLocation>
        <location evidence="1">Membrane</location>
        <topology evidence="1">Multi-pass membrane protein</topology>
    </subcellularLocation>
</comment>
<evidence type="ECO:0000313" key="7">
    <source>
        <dbReference type="EMBL" id="MFD0964671.1"/>
    </source>
</evidence>
<sequence>MKKNAKLKFILFGLLAISAIVLCSLNPILQDPNYHFFSDQNSCLTIPNCWNVLSNLPFFIVGIYGLISIKSKDNIIAYRLFFIGVSLVAFGSGYYHLHPSNQTLVWDRLPMTIAFMGLFSVVLSEFINKNIGKKALLPLLLFGIVSILYWVFYEDLRLYILVQFYPIIAIPIILLFYKSKNHSIFGYWLLIICYGLAKVFEYFDTEIHQTLNIISGHSLKHIAAALGIYLWIRSLQRTIS</sequence>
<evidence type="ECO:0000256" key="4">
    <source>
        <dbReference type="ARBA" id="ARBA00022989"/>
    </source>
</evidence>
<evidence type="ECO:0000256" key="1">
    <source>
        <dbReference type="ARBA" id="ARBA00004141"/>
    </source>
</evidence>
<feature type="transmembrane region" description="Helical" evidence="6">
    <location>
        <begin position="184"/>
        <end position="203"/>
    </location>
</feature>
<feature type="transmembrane region" description="Helical" evidence="6">
    <location>
        <begin position="109"/>
        <end position="128"/>
    </location>
</feature>
<keyword evidence="4 6" id="KW-1133">Transmembrane helix</keyword>
<keyword evidence="3" id="KW-0378">Hydrolase</keyword>
<dbReference type="PANTHER" id="PTHR34368:SF1">
    <property type="entry name" value="OS01G0962200 PROTEIN"/>
    <property type="match status" value="1"/>
</dbReference>
<feature type="transmembrane region" description="Helical" evidence="6">
    <location>
        <begin position="158"/>
        <end position="177"/>
    </location>
</feature>
<proteinExistence type="predicted"/>
<feature type="transmembrane region" description="Helical" evidence="6">
    <location>
        <begin position="9"/>
        <end position="29"/>
    </location>
</feature>
<dbReference type="Proteomes" id="UP001596997">
    <property type="component" value="Unassembled WGS sequence"/>
</dbReference>
<feature type="transmembrane region" description="Helical" evidence="6">
    <location>
        <begin position="76"/>
        <end position="97"/>
    </location>
</feature>
<protein>
    <submittedName>
        <fullName evidence="7">Ceramidase domain-containing protein</fullName>
    </submittedName>
</protein>
<evidence type="ECO:0000313" key="8">
    <source>
        <dbReference type="Proteomes" id="UP001596997"/>
    </source>
</evidence>
<dbReference type="EMBL" id="JBHTJM010000009">
    <property type="protein sequence ID" value="MFD0964671.1"/>
    <property type="molecule type" value="Genomic_DNA"/>
</dbReference>
<evidence type="ECO:0000256" key="3">
    <source>
        <dbReference type="ARBA" id="ARBA00022801"/>
    </source>
</evidence>
<accession>A0ABW3I491</accession>
<evidence type="ECO:0000256" key="2">
    <source>
        <dbReference type="ARBA" id="ARBA00022692"/>
    </source>
</evidence>
<keyword evidence="8" id="KW-1185">Reference proteome</keyword>
<comment type="caution">
    <text evidence="7">The sequence shown here is derived from an EMBL/GenBank/DDBJ whole genome shotgun (WGS) entry which is preliminary data.</text>
</comment>
<feature type="transmembrane region" description="Helical" evidence="6">
    <location>
        <begin position="209"/>
        <end position="232"/>
    </location>
</feature>
<evidence type="ECO:0000256" key="6">
    <source>
        <dbReference type="SAM" id="Phobius"/>
    </source>
</evidence>
<dbReference type="Pfam" id="PF05875">
    <property type="entry name" value="Ceramidase"/>
    <property type="match status" value="1"/>
</dbReference>
<organism evidence="7 8">
    <name type="scientific">Pseudofulvibacter geojedonensis</name>
    <dbReference type="NCBI Taxonomy" id="1123758"/>
    <lineage>
        <taxon>Bacteria</taxon>
        <taxon>Pseudomonadati</taxon>
        <taxon>Bacteroidota</taxon>
        <taxon>Flavobacteriia</taxon>
        <taxon>Flavobacteriales</taxon>
        <taxon>Flavobacteriaceae</taxon>
        <taxon>Pseudofulvibacter</taxon>
    </lineage>
</organism>
<reference evidence="8" key="1">
    <citation type="journal article" date="2019" name="Int. J. Syst. Evol. Microbiol.">
        <title>The Global Catalogue of Microorganisms (GCM) 10K type strain sequencing project: providing services to taxonomists for standard genome sequencing and annotation.</title>
        <authorList>
            <consortium name="The Broad Institute Genomics Platform"/>
            <consortium name="The Broad Institute Genome Sequencing Center for Infectious Disease"/>
            <person name="Wu L."/>
            <person name="Ma J."/>
        </authorList>
    </citation>
    <scope>NUCLEOTIDE SEQUENCE [LARGE SCALE GENOMIC DNA]</scope>
    <source>
        <strain evidence="8">CCUG 62114</strain>
    </source>
</reference>
<gene>
    <name evidence="7" type="ORF">ACFQ1O_11710</name>
</gene>
<name>A0ABW3I491_9FLAO</name>
<feature type="transmembrane region" description="Helical" evidence="6">
    <location>
        <begin position="135"/>
        <end position="152"/>
    </location>
</feature>
<dbReference type="RefSeq" id="WP_377716211.1">
    <property type="nucleotide sequence ID" value="NZ_JBHTJM010000009.1"/>
</dbReference>
<keyword evidence="5 6" id="KW-0472">Membrane</keyword>